<evidence type="ECO:0000256" key="3">
    <source>
        <dbReference type="ARBA" id="ARBA00022679"/>
    </source>
</evidence>
<keyword evidence="6" id="KW-0443">Lipid metabolism</keyword>
<dbReference type="InterPro" id="IPR002123">
    <property type="entry name" value="Plipid/glycerol_acylTrfase"/>
</dbReference>
<comment type="subcellular location">
    <subcellularLocation>
        <location evidence="1">Membrane</location>
    </subcellularLocation>
</comment>
<dbReference type="GO" id="GO:0006629">
    <property type="term" value="P:lipid metabolic process"/>
    <property type="evidence" value="ECO:0007669"/>
    <property type="project" value="UniProtKB-KW"/>
</dbReference>
<evidence type="ECO:0000256" key="8">
    <source>
        <dbReference type="ARBA" id="ARBA00023315"/>
    </source>
</evidence>
<name>A0A367KWD5_RHIST</name>
<keyword evidence="4 9" id="KW-0812">Transmembrane</keyword>
<dbReference type="EMBL" id="PJQM01000146">
    <property type="protein sequence ID" value="RCI06474.1"/>
    <property type="molecule type" value="Genomic_DNA"/>
</dbReference>
<gene>
    <name evidence="11" type="ORF">CU098_012695</name>
</gene>
<organism evidence="11 12">
    <name type="scientific">Rhizopus stolonifer</name>
    <name type="common">Rhizopus nigricans</name>
    <dbReference type="NCBI Taxonomy" id="4846"/>
    <lineage>
        <taxon>Eukaryota</taxon>
        <taxon>Fungi</taxon>
        <taxon>Fungi incertae sedis</taxon>
        <taxon>Mucoromycota</taxon>
        <taxon>Mucoromycotina</taxon>
        <taxon>Mucoromycetes</taxon>
        <taxon>Mucorales</taxon>
        <taxon>Mucorineae</taxon>
        <taxon>Rhizopodaceae</taxon>
        <taxon>Rhizopus</taxon>
    </lineage>
</organism>
<dbReference type="PANTHER" id="PTHR23063">
    <property type="entry name" value="PHOSPHOLIPID ACYLTRANSFERASE"/>
    <property type="match status" value="1"/>
</dbReference>
<dbReference type="GO" id="GO:0016746">
    <property type="term" value="F:acyltransferase activity"/>
    <property type="evidence" value="ECO:0007669"/>
    <property type="project" value="UniProtKB-KW"/>
</dbReference>
<dbReference type="Pfam" id="PF01553">
    <property type="entry name" value="Acyltransferase"/>
    <property type="match status" value="1"/>
</dbReference>
<evidence type="ECO:0000313" key="11">
    <source>
        <dbReference type="EMBL" id="RCI06474.1"/>
    </source>
</evidence>
<evidence type="ECO:0000256" key="6">
    <source>
        <dbReference type="ARBA" id="ARBA00023098"/>
    </source>
</evidence>
<evidence type="ECO:0000256" key="4">
    <source>
        <dbReference type="ARBA" id="ARBA00022692"/>
    </source>
</evidence>
<dbReference type="PANTHER" id="PTHR23063:SF60">
    <property type="entry name" value="LYSOPHOSPHATIDIC ACID:OLEOYL-COA ACYLTRANSFERASE 1"/>
    <property type="match status" value="1"/>
</dbReference>
<evidence type="ECO:0000256" key="9">
    <source>
        <dbReference type="SAM" id="Phobius"/>
    </source>
</evidence>
<keyword evidence="7 9" id="KW-0472">Membrane</keyword>
<dbReference type="SUPFAM" id="SSF69593">
    <property type="entry name" value="Glycerol-3-phosphate (1)-acyltransferase"/>
    <property type="match status" value="1"/>
</dbReference>
<dbReference type="GO" id="GO:0016020">
    <property type="term" value="C:membrane"/>
    <property type="evidence" value="ECO:0007669"/>
    <property type="project" value="UniProtKB-SubCell"/>
</dbReference>
<evidence type="ECO:0000256" key="2">
    <source>
        <dbReference type="ARBA" id="ARBA00008655"/>
    </source>
</evidence>
<keyword evidence="8" id="KW-0012">Acyltransferase</keyword>
<keyword evidence="3" id="KW-0808">Transferase</keyword>
<comment type="caution">
    <text evidence="11">The sequence shown here is derived from an EMBL/GenBank/DDBJ whole genome shotgun (WGS) entry which is preliminary data.</text>
</comment>
<evidence type="ECO:0000256" key="1">
    <source>
        <dbReference type="ARBA" id="ARBA00004370"/>
    </source>
</evidence>
<accession>A0A367KWD5</accession>
<keyword evidence="5 9" id="KW-1133">Transmembrane helix</keyword>
<keyword evidence="12" id="KW-1185">Reference proteome</keyword>
<evidence type="ECO:0000313" key="12">
    <source>
        <dbReference type="Proteomes" id="UP000253551"/>
    </source>
</evidence>
<dbReference type="OrthoDB" id="272512at2759"/>
<feature type="transmembrane region" description="Helical" evidence="9">
    <location>
        <begin position="82"/>
        <end position="101"/>
    </location>
</feature>
<proteinExistence type="inferred from homology"/>
<evidence type="ECO:0000256" key="7">
    <source>
        <dbReference type="ARBA" id="ARBA00023136"/>
    </source>
</evidence>
<dbReference type="AlphaFoldDB" id="A0A367KWD5"/>
<dbReference type="STRING" id="4846.A0A367KWD5"/>
<evidence type="ECO:0000259" key="10">
    <source>
        <dbReference type="Pfam" id="PF01553"/>
    </source>
</evidence>
<protein>
    <recommendedName>
        <fullName evidence="10">Phospholipid/glycerol acyltransferase domain-containing protein</fullName>
    </recommendedName>
</protein>
<dbReference type="Proteomes" id="UP000253551">
    <property type="component" value="Unassembled WGS sequence"/>
</dbReference>
<feature type="domain" description="Phospholipid/glycerol acyltransferase" evidence="10">
    <location>
        <begin position="121"/>
        <end position="219"/>
    </location>
</feature>
<sequence length="315" mass="35686">MEKYSRWRDASTGIQPFLPPVPPRTDASLLVTLSNVVHWTVGPLQGSIKLILISLVSVVYVLLNGLSVLLTPLGPLKRAWHTLYSTLLIRLILFLMGFFYIKKETVSIRKSRTHGVSPHVHHGDVIIANWTSYVDILYLAYRFNPVFTQIYTDTNKVRMISLWEAIQLTHTSPASSGHGLYTLEELANKAKQHKWGPVVVFPEGTTTNGRALLKFAPVFTDCHIDASRYHIMAFKYEYGTMSPTFTVGSLLMHLFRLCSQFHNTLIVKQLASFEPLGELSDALTTSLGHLAKLRKTNLALTDKREFLSFYHSKRK</sequence>
<evidence type="ECO:0000256" key="5">
    <source>
        <dbReference type="ARBA" id="ARBA00022989"/>
    </source>
</evidence>
<reference evidence="11 12" key="1">
    <citation type="journal article" date="2018" name="G3 (Bethesda)">
        <title>Phylogenetic and Phylogenomic Definition of Rhizopus Species.</title>
        <authorList>
            <person name="Gryganskyi A.P."/>
            <person name="Golan J."/>
            <person name="Dolatabadi S."/>
            <person name="Mondo S."/>
            <person name="Robb S."/>
            <person name="Idnurm A."/>
            <person name="Muszewska A."/>
            <person name="Steczkiewicz K."/>
            <person name="Masonjones S."/>
            <person name="Liao H.L."/>
            <person name="Gajdeczka M.T."/>
            <person name="Anike F."/>
            <person name="Vuek A."/>
            <person name="Anishchenko I.M."/>
            <person name="Voigt K."/>
            <person name="de Hoog G.S."/>
            <person name="Smith M.E."/>
            <person name="Heitman J."/>
            <person name="Vilgalys R."/>
            <person name="Stajich J.E."/>
        </authorList>
    </citation>
    <scope>NUCLEOTIDE SEQUENCE [LARGE SCALE GENOMIC DNA]</scope>
    <source>
        <strain evidence="11 12">LSU 92-RS-03</strain>
    </source>
</reference>
<feature type="transmembrane region" description="Helical" evidence="9">
    <location>
        <begin position="50"/>
        <end position="70"/>
    </location>
</feature>
<comment type="similarity">
    <text evidence="2">Belongs to the 1-acyl-sn-glycerol-3-phosphate acyltransferase family.</text>
</comment>